<protein>
    <submittedName>
        <fullName evidence="1">Uncharacterized protein</fullName>
    </submittedName>
</protein>
<dbReference type="Proteomes" id="UP001172680">
    <property type="component" value="Unassembled WGS sequence"/>
</dbReference>
<evidence type="ECO:0000313" key="2">
    <source>
        <dbReference type="Proteomes" id="UP001172680"/>
    </source>
</evidence>
<proteinExistence type="predicted"/>
<keyword evidence="2" id="KW-1185">Reference proteome</keyword>
<dbReference type="EMBL" id="JAPDRP010000020">
    <property type="protein sequence ID" value="KAJ9639013.1"/>
    <property type="molecule type" value="Genomic_DNA"/>
</dbReference>
<reference evidence="1" key="1">
    <citation type="submission" date="2022-10" db="EMBL/GenBank/DDBJ databases">
        <title>Culturing micro-colonial fungi from biological soil crusts in the Mojave desert and describing Neophaeococcomyces mojavensis, and introducing the new genera and species Taxawa tesnikishii.</title>
        <authorList>
            <person name="Kurbessoian T."/>
            <person name="Stajich J.E."/>
        </authorList>
    </citation>
    <scope>NUCLEOTIDE SEQUENCE</scope>
    <source>
        <strain evidence="1">JES_115</strain>
    </source>
</reference>
<organism evidence="1 2">
    <name type="scientific">Coniosporium tulheliwenetii</name>
    <dbReference type="NCBI Taxonomy" id="3383036"/>
    <lineage>
        <taxon>Eukaryota</taxon>
        <taxon>Fungi</taxon>
        <taxon>Dikarya</taxon>
        <taxon>Ascomycota</taxon>
        <taxon>Pezizomycotina</taxon>
        <taxon>Dothideomycetes</taxon>
        <taxon>Dothideomycetes incertae sedis</taxon>
        <taxon>Coniosporium</taxon>
    </lineage>
</organism>
<sequence>MAGVFDLPIVGPVIKNGVSTVVSGAVTAAGGYAGDLVIGAGNLVEQAGRTVGNGVSGFIGSYGEKINQYGNTVIAATAPGGPPVIDTVQKTAKQVSHTATSAANKAATTASGVAKTAQKSLPAPVNNAQKALTNTVSSATKALPANLPAATGVGAPKPATPVGQKKAYEPYKPATSYKPFDSKSAAGTPREYKSKPPGTPKPPAERKYEPYKPATSYKPFDSKSAAETPAEFKPGGGYKSPAERAKEAGVGTGVTSHLMWEEWSEARKAMLGLQRSPWVR</sequence>
<gene>
    <name evidence="1" type="ORF">H2199_006874</name>
</gene>
<comment type="caution">
    <text evidence="1">The sequence shown here is derived from an EMBL/GenBank/DDBJ whole genome shotgun (WGS) entry which is preliminary data.</text>
</comment>
<evidence type="ECO:0000313" key="1">
    <source>
        <dbReference type="EMBL" id="KAJ9639013.1"/>
    </source>
</evidence>
<name>A0ACC2YUH1_9PEZI</name>
<accession>A0ACC2YUH1</accession>